<dbReference type="Proteomes" id="UP000414233">
    <property type="component" value="Unassembled WGS sequence"/>
</dbReference>
<dbReference type="GO" id="GO:0070205">
    <property type="term" value="F:2-succinyl-6-hydroxy-2,4-cyclohexadiene-1-carboxylate synthase activity"/>
    <property type="evidence" value="ECO:0007669"/>
    <property type="project" value="UniProtKB-EC"/>
</dbReference>
<proteinExistence type="predicted"/>
<dbReference type="EC" id="4.2.99.20" evidence="2"/>
<dbReference type="SUPFAM" id="SSF53474">
    <property type="entry name" value="alpha/beta-Hydrolases"/>
    <property type="match status" value="1"/>
</dbReference>
<organism evidence="2 3">
    <name type="scientific">Pandoraea terrae</name>
    <dbReference type="NCBI Taxonomy" id="1537710"/>
    <lineage>
        <taxon>Bacteria</taxon>
        <taxon>Pseudomonadati</taxon>
        <taxon>Pseudomonadota</taxon>
        <taxon>Betaproteobacteria</taxon>
        <taxon>Burkholderiales</taxon>
        <taxon>Burkholderiaceae</taxon>
        <taxon>Pandoraea</taxon>
    </lineage>
</organism>
<evidence type="ECO:0000313" key="3">
    <source>
        <dbReference type="Proteomes" id="UP000414233"/>
    </source>
</evidence>
<evidence type="ECO:0000313" key="2">
    <source>
        <dbReference type="EMBL" id="VVE14320.1"/>
    </source>
</evidence>
<protein>
    <submittedName>
        <fullName evidence="2">2-succinyl-6-hydroxy-2, 4-cyclohexadiene-1-carboxylate synthase</fullName>
        <ecNumber evidence="2">4.2.99.20</ecNumber>
    </submittedName>
</protein>
<evidence type="ECO:0000259" key="1">
    <source>
        <dbReference type="Pfam" id="PF12697"/>
    </source>
</evidence>
<gene>
    <name evidence="2" type="primary">menH_1</name>
    <name evidence="2" type="ORF">PTE30175_02719</name>
</gene>
<dbReference type="OrthoDB" id="5729753at2"/>
<sequence length="276" mass="31071">MAKEIIHFSHANGFPAGVYRKLWAALGDDYDVRAIERIGHDPRYPVTPEWRCLRDELVDTLTREYTEPVWLVGHSLGGFLSLMAALKAPRLVRGVVMIDSPLVAPGWRAQLLRLGLLTGLYERLSPAGVTKNRRMSWPDWDAAWSHFAGKPAFARWDEDVLHDYIDHGTHLVGAGPERTLAFRREIEYRIYLTLPRRLGARAARGVPVPVGFLAGTRSRELRQVGLAATRKIVGEHLRYIRGSHLFPMERPVETAAALRSMLADLRGDRTGRGRAA</sequence>
<keyword evidence="2" id="KW-0456">Lyase</keyword>
<reference evidence="2 3" key="1">
    <citation type="submission" date="2019-08" db="EMBL/GenBank/DDBJ databases">
        <authorList>
            <person name="Peeters C."/>
        </authorList>
    </citation>
    <scope>NUCLEOTIDE SEQUENCE [LARGE SCALE GENOMIC DNA]</scope>
    <source>
        <strain evidence="2 3">LMG 30175</strain>
    </source>
</reference>
<dbReference type="InterPro" id="IPR029058">
    <property type="entry name" value="AB_hydrolase_fold"/>
</dbReference>
<dbReference type="RefSeq" id="WP_150697576.1">
    <property type="nucleotide sequence ID" value="NZ_CABPRZ010000010.1"/>
</dbReference>
<name>A0A5E4VTB6_9BURK</name>
<dbReference type="AlphaFoldDB" id="A0A5E4VTB6"/>
<dbReference type="EMBL" id="CABPRZ010000010">
    <property type="protein sequence ID" value="VVE14320.1"/>
    <property type="molecule type" value="Genomic_DNA"/>
</dbReference>
<dbReference type="Gene3D" id="3.40.50.1820">
    <property type="entry name" value="alpha/beta hydrolase"/>
    <property type="match status" value="1"/>
</dbReference>
<dbReference type="InterPro" id="IPR000073">
    <property type="entry name" value="AB_hydrolase_1"/>
</dbReference>
<feature type="domain" description="AB hydrolase-1" evidence="1">
    <location>
        <begin position="10"/>
        <end position="257"/>
    </location>
</feature>
<keyword evidence="3" id="KW-1185">Reference proteome</keyword>
<accession>A0A5E4VTB6</accession>
<dbReference type="Pfam" id="PF12697">
    <property type="entry name" value="Abhydrolase_6"/>
    <property type="match status" value="1"/>
</dbReference>